<name>A0A6J4Q2R2_9PSEU</name>
<feature type="compositionally biased region" description="Low complexity" evidence="1">
    <location>
        <begin position="263"/>
        <end position="275"/>
    </location>
</feature>
<feature type="compositionally biased region" description="Basic residues" evidence="1">
    <location>
        <begin position="276"/>
        <end position="291"/>
    </location>
</feature>
<feature type="region of interest" description="Disordered" evidence="1">
    <location>
        <begin position="1"/>
        <end position="304"/>
    </location>
</feature>
<evidence type="ECO:0000313" key="2">
    <source>
        <dbReference type="EMBL" id="CAA9430498.1"/>
    </source>
</evidence>
<sequence>GTHRPVQERSSPAALPGSVRRGDGGVPATAGGDGRRDPPRHHPGVPVRCRGRHPDGAAARPHEHLGLLRAPAPGAVRAPPGLHGRHARRGGPQRPDRAVRRHRRAGPLPRRGPRPARSGAGPPPRRLHRRLARVQPGDPRAGPGRLDQRSGAHHPDGRLLLARGRVRRGVRGPGPGSALAEVPVLVRRRGHRRSRGRPTDPRRDPQLRPAGAVPGAPRRRRHRGHRGPGAGGVRRAQRGARSRCRCDPAARSAARRRRGGAAGRRPLPVHAPGGPRAHRRAGARLRRPPRRRPVDGPCGGRTRL</sequence>
<feature type="compositionally biased region" description="Basic and acidic residues" evidence="1">
    <location>
        <begin position="146"/>
        <end position="157"/>
    </location>
</feature>
<proteinExistence type="predicted"/>
<dbReference type="AlphaFoldDB" id="A0A6J4Q2R2"/>
<feature type="non-terminal residue" evidence="2">
    <location>
        <position position="304"/>
    </location>
</feature>
<feature type="compositionally biased region" description="Basic and acidic residues" evidence="1">
    <location>
        <begin position="197"/>
        <end position="206"/>
    </location>
</feature>
<feature type="non-terminal residue" evidence="2">
    <location>
        <position position="1"/>
    </location>
</feature>
<gene>
    <name evidence="2" type="ORF">AVDCRST_MAG66-3262</name>
</gene>
<organism evidence="2">
    <name type="scientific">uncultured Pseudonocardia sp</name>
    <dbReference type="NCBI Taxonomy" id="211455"/>
    <lineage>
        <taxon>Bacteria</taxon>
        <taxon>Bacillati</taxon>
        <taxon>Actinomycetota</taxon>
        <taxon>Actinomycetes</taxon>
        <taxon>Pseudonocardiales</taxon>
        <taxon>Pseudonocardiaceae</taxon>
        <taxon>Pseudonocardia</taxon>
        <taxon>environmental samples</taxon>
    </lineage>
</organism>
<evidence type="ECO:0000256" key="1">
    <source>
        <dbReference type="SAM" id="MobiDB-lite"/>
    </source>
</evidence>
<feature type="compositionally biased region" description="Basic residues" evidence="1">
    <location>
        <begin position="217"/>
        <end position="226"/>
    </location>
</feature>
<protein>
    <submittedName>
        <fullName evidence="2">Uncharacterized protein</fullName>
    </submittedName>
</protein>
<accession>A0A6J4Q2R2</accession>
<reference evidence="2" key="1">
    <citation type="submission" date="2020-02" db="EMBL/GenBank/DDBJ databases">
        <authorList>
            <person name="Meier V. D."/>
        </authorList>
    </citation>
    <scope>NUCLEOTIDE SEQUENCE</scope>
    <source>
        <strain evidence="2">AVDCRST_MAG66</strain>
    </source>
</reference>
<feature type="compositionally biased region" description="Basic and acidic residues" evidence="1">
    <location>
        <begin position="52"/>
        <end position="66"/>
    </location>
</feature>
<feature type="compositionally biased region" description="Low complexity" evidence="1">
    <location>
        <begin position="69"/>
        <end position="81"/>
    </location>
</feature>
<dbReference type="EMBL" id="CADCUS010000474">
    <property type="protein sequence ID" value="CAA9430498.1"/>
    <property type="molecule type" value="Genomic_DNA"/>
</dbReference>
<feature type="compositionally biased region" description="Basic residues" evidence="1">
    <location>
        <begin position="186"/>
        <end position="196"/>
    </location>
</feature>